<protein>
    <submittedName>
        <fullName evidence="1">Uncharacterized protein</fullName>
    </submittedName>
</protein>
<gene>
    <name evidence="1" type="ORF">T07_11803</name>
</gene>
<evidence type="ECO:0000313" key="2">
    <source>
        <dbReference type="Proteomes" id="UP000054630"/>
    </source>
</evidence>
<sequence length="68" mass="8057">MKALKVKDHIERVHQFKKTKDTDAFYCEGKLKRSWGSHLVPQCSPSVPLFTYWSLTTLFYWTVKSLSY</sequence>
<accession>A0A0V0RKQ1</accession>
<dbReference type="Proteomes" id="UP000054630">
    <property type="component" value="Unassembled WGS sequence"/>
</dbReference>
<dbReference type="EMBL" id="JYDL01000141">
    <property type="protein sequence ID" value="KRX15054.1"/>
    <property type="molecule type" value="Genomic_DNA"/>
</dbReference>
<name>A0A0V0RKQ1_9BILA</name>
<comment type="caution">
    <text evidence="1">The sequence shown here is derived from an EMBL/GenBank/DDBJ whole genome shotgun (WGS) entry which is preliminary data.</text>
</comment>
<proteinExistence type="predicted"/>
<organism evidence="1 2">
    <name type="scientific">Trichinella nelsoni</name>
    <dbReference type="NCBI Taxonomy" id="6336"/>
    <lineage>
        <taxon>Eukaryota</taxon>
        <taxon>Metazoa</taxon>
        <taxon>Ecdysozoa</taxon>
        <taxon>Nematoda</taxon>
        <taxon>Enoplea</taxon>
        <taxon>Dorylaimia</taxon>
        <taxon>Trichinellida</taxon>
        <taxon>Trichinellidae</taxon>
        <taxon>Trichinella</taxon>
    </lineage>
</organism>
<keyword evidence="2" id="KW-1185">Reference proteome</keyword>
<reference evidence="1 2" key="1">
    <citation type="submission" date="2015-01" db="EMBL/GenBank/DDBJ databases">
        <title>Evolution of Trichinella species and genotypes.</title>
        <authorList>
            <person name="Korhonen P.K."/>
            <person name="Edoardo P."/>
            <person name="Giuseppe L.R."/>
            <person name="Gasser R.B."/>
        </authorList>
    </citation>
    <scope>NUCLEOTIDE SEQUENCE [LARGE SCALE GENOMIC DNA]</scope>
    <source>
        <strain evidence="1">ISS37</strain>
    </source>
</reference>
<evidence type="ECO:0000313" key="1">
    <source>
        <dbReference type="EMBL" id="KRX15054.1"/>
    </source>
</evidence>
<dbReference type="AlphaFoldDB" id="A0A0V0RKQ1"/>